<protein>
    <submittedName>
        <fullName evidence="5">O-glucosyltransferase rumi</fullName>
    </submittedName>
</protein>
<keyword evidence="2 5" id="KW-0808">Transferase</keyword>
<keyword evidence="3" id="KW-0812">Transmembrane</keyword>
<dbReference type="InterPro" id="IPR006598">
    <property type="entry name" value="CAP10"/>
</dbReference>
<dbReference type="SMART" id="SM00672">
    <property type="entry name" value="CAP10"/>
    <property type="match status" value="1"/>
</dbReference>
<comment type="caution">
    <text evidence="5">The sequence shown here is derived from an EMBL/GenBank/DDBJ whole genome shotgun (WGS) entry which is preliminary data.</text>
</comment>
<dbReference type="PANTHER" id="PTHR12203">
    <property type="entry name" value="KDEL LYS-ASP-GLU-LEU CONTAINING - RELATED"/>
    <property type="match status" value="1"/>
</dbReference>
<reference evidence="5 6" key="1">
    <citation type="journal article" date="2019" name="Plant Biotechnol. J.">
        <title>The red bayberry genome and genetic basis of sex determination.</title>
        <authorList>
            <person name="Jia H.M."/>
            <person name="Jia H.J."/>
            <person name="Cai Q.L."/>
            <person name="Wang Y."/>
            <person name="Zhao H.B."/>
            <person name="Yang W.F."/>
            <person name="Wang G.Y."/>
            <person name="Li Y.H."/>
            <person name="Zhan D.L."/>
            <person name="Shen Y.T."/>
            <person name="Niu Q.F."/>
            <person name="Chang L."/>
            <person name="Qiu J."/>
            <person name="Zhao L."/>
            <person name="Xie H.B."/>
            <person name="Fu W.Y."/>
            <person name="Jin J."/>
            <person name="Li X.W."/>
            <person name="Jiao Y."/>
            <person name="Zhou C.C."/>
            <person name="Tu T."/>
            <person name="Chai C.Y."/>
            <person name="Gao J.L."/>
            <person name="Fan L.J."/>
            <person name="van de Weg E."/>
            <person name="Wang J.Y."/>
            <person name="Gao Z.S."/>
        </authorList>
    </citation>
    <scope>NUCLEOTIDE SEQUENCE [LARGE SCALE GENOMIC DNA]</scope>
    <source>
        <tissue evidence="5">Leaves</tissue>
    </source>
</reference>
<dbReference type="InterPro" id="IPR051091">
    <property type="entry name" value="O-Glucosyltr/Glycosyltrsf_90"/>
</dbReference>
<evidence type="ECO:0000313" key="6">
    <source>
        <dbReference type="Proteomes" id="UP000516437"/>
    </source>
</evidence>
<keyword evidence="6" id="KW-1185">Reference proteome</keyword>
<evidence type="ECO:0000256" key="2">
    <source>
        <dbReference type="ARBA" id="ARBA00022679"/>
    </source>
</evidence>
<organism evidence="5 6">
    <name type="scientific">Morella rubra</name>
    <name type="common">Chinese bayberry</name>
    <dbReference type="NCBI Taxonomy" id="262757"/>
    <lineage>
        <taxon>Eukaryota</taxon>
        <taxon>Viridiplantae</taxon>
        <taxon>Streptophyta</taxon>
        <taxon>Embryophyta</taxon>
        <taxon>Tracheophyta</taxon>
        <taxon>Spermatophyta</taxon>
        <taxon>Magnoliopsida</taxon>
        <taxon>eudicotyledons</taxon>
        <taxon>Gunneridae</taxon>
        <taxon>Pentapetalae</taxon>
        <taxon>rosids</taxon>
        <taxon>fabids</taxon>
        <taxon>Fagales</taxon>
        <taxon>Myricaceae</taxon>
        <taxon>Morella</taxon>
    </lineage>
</organism>
<evidence type="ECO:0000313" key="5">
    <source>
        <dbReference type="EMBL" id="KAB1225829.1"/>
    </source>
</evidence>
<keyword evidence="3" id="KW-0472">Membrane</keyword>
<dbReference type="AlphaFoldDB" id="A0A6A1WKK0"/>
<comment type="similarity">
    <text evidence="1">Belongs to the glycosyltransferase 90 family.</text>
</comment>
<dbReference type="Proteomes" id="UP000516437">
    <property type="component" value="Chromosome 1"/>
</dbReference>
<proteinExistence type="inferred from homology"/>
<feature type="transmembrane region" description="Helical" evidence="3">
    <location>
        <begin position="12"/>
        <end position="34"/>
    </location>
</feature>
<dbReference type="PANTHER" id="PTHR12203:SF35">
    <property type="entry name" value="PROTEIN O-GLUCOSYLTRANSFERASE 1"/>
    <property type="match status" value="1"/>
</dbReference>
<name>A0A6A1WKK0_9ROSI</name>
<evidence type="ECO:0000256" key="3">
    <source>
        <dbReference type="SAM" id="Phobius"/>
    </source>
</evidence>
<evidence type="ECO:0000259" key="4">
    <source>
        <dbReference type="SMART" id="SM00672"/>
    </source>
</evidence>
<dbReference type="GO" id="GO:0016740">
    <property type="term" value="F:transferase activity"/>
    <property type="evidence" value="ECO:0007669"/>
    <property type="project" value="UniProtKB-KW"/>
</dbReference>
<evidence type="ECO:0000256" key="1">
    <source>
        <dbReference type="ARBA" id="ARBA00010118"/>
    </source>
</evidence>
<keyword evidence="3" id="KW-1133">Transmembrane helix</keyword>
<gene>
    <name evidence="5" type="ORF">CJ030_MR1G027857</name>
</gene>
<sequence length="325" mass="37486">MGLLSPKNTTRTTAHLLPTVTALAVFSVTAIFLYKLLKRYPGMVPDVDMMFDCMDKPRINTTEHRSMPLPLFRYCTTEDHSDIPFPDWSFWGWPETNLRPWDEEFRDIKRGSQRISWSRKDWAARIGYGKSKLSNQCDYKYKIYAEGYAWSVSLKYILSCGSLALIITPDYEDFFSRGLIPLKNYWPVSSNNICPSIKYAVDWGNGHSSEAKAIGKEGQKLMETLSTDSVYDYMFHLIAEYSKLQDFKPVPPSSAKQLCSDSLLCIADYEQRQYLQQSTAFPSQAPPCTLLPADRNVIKSWKQQKKKIIKDVEDMEKVKAQRRSK</sequence>
<feature type="domain" description="Glycosyl transferase CAP10" evidence="4">
    <location>
        <begin position="43"/>
        <end position="248"/>
    </location>
</feature>
<accession>A0A6A1WKK0</accession>
<dbReference type="OrthoDB" id="202415at2759"/>
<dbReference type="Pfam" id="PF05686">
    <property type="entry name" value="Glyco_transf_90"/>
    <property type="match status" value="2"/>
</dbReference>
<dbReference type="EMBL" id="RXIC02000019">
    <property type="protein sequence ID" value="KAB1225829.1"/>
    <property type="molecule type" value="Genomic_DNA"/>
</dbReference>